<organism evidence="3 4">
    <name type="scientific">Allofranklinella schreckenbergeri</name>
    <dbReference type="NCBI Taxonomy" id="1076744"/>
    <lineage>
        <taxon>Bacteria</taxon>
        <taxon>Pseudomonadati</taxon>
        <taxon>Pseudomonadota</taxon>
        <taxon>Betaproteobacteria</taxon>
        <taxon>Burkholderiales</taxon>
        <taxon>Comamonadaceae</taxon>
        <taxon>Allofranklinella</taxon>
    </lineage>
</organism>
<keyword evidence="2" id="KW-0472">Membrane</keyword>
<accession>A0A3M6R1T7</accession>
<feature type="compositionally biased region" description="Basic and acidic residues" evidence="1">
    <location>
        <begin position="93"/>
        <end position="108"/>
    </location>
</feature>
<feature type="transmembrane region" description="Helical" evidence="2">
    <location>
        <begin position="26"/>
        <end position="46"/>
    </location>
</feature>
<gene>
    <name evidence="3" type="ORF">EBQ24_07550</name>
</gene>
<feature type="transmembrane region" description="Helical" evidence="2">
    <location>
        <begin position="66"/>
        <end position="84"/>
    </location>
</feature>
<evidence type="ECO:0000256" key="1">
    <source>
        <dbReference type="SAM" id="MobiDB-lite"/>
    </source>
</evidence>
<feature type="region of interest" description="Disordered" evidence="1">
    <location>
        <begin position="87"/>
        <end position="108"/>
    </location>
</feature>
<evidence type="ECO:0000313" key="4">
    <source>
        <dbReference type="Proteomes" id="UP000281171"/>
    </source>
</evidence>
<evidence type="ECO:0000313" key="3">
    <source>
        <dbReference type="EMBL" id="RMX09180.1"/>
    </source>
</evidence>
<sequence length="108" mass="12079">MVDSSSPSAPVSDSAVTEPAHRKWAIVWWSLALVCVLVSFASLMYALSSPSAAEAKVGLGKHVSAIVWQVGQMVAIVCFGLGMWQSKKHRRWQREQRRLRGEEQDPWE</sequence>
<keyword evidence="2" id="KW-1133">Transmembrane helix</keyword>
<dbReference type="AlphaFoldDB" id="A0A3M6R1T7"/>
<name>A0A3M6R1T7_9BURK</name>
<keyword evidence="2" id="KW-0812">Transmembrane</keyword>
<comment type="caution">
    <text evidence="3">The sequence shown here is derived from an EMBL/GenBank/DDBJ whole genome shotgun (WGS) entry which is preliminary data.</text>
</comment>
<evidence type="ECO:0000256" key="2">
    <source>
        <dbReference type="SAM" id="Phobius"/>
    </source>
</evidence>
<proteinExistence type="predicted"/>
<protein>
    <submittedName>
        <fullName evidence="3">Uncharacterized protein</fullName>
    </submittedName>
</protein>
<dbReference type="Proteomes" id="UP000281171">
    <property type="component" value="Unassembled WGS sequence"/>
</dbReference>
<dbReference type="EMBL" id="RDQK01000016">
    <property type="protein sequence ID" value="RMX09180.1"/>
    <property type="molecule type" value="Genomic_DNA"/>
</dbReference>
<reference evidence="3 4" key="1">
    <citation type="submission" date="2018-10" db="EMBL/GenBank/DDBJ databases">
        <title>Comamonadaceae CDC group NO-1 genome sequencing and assembly.</title>
        <authorList>
            <person name="Bernier A.-M."/>
            <person name="Bernard K."/>
        </authorList>
    </citation>
    <scope>NUCLEOTIDE SEQUENCE [LARGE SCALE GENOMIC DNA]</scope>
    <source>
        <strain evidence="3 4">NML180581</strain>
    </source>
</reference>